<dbReference type="RefSeq" id="WP_073167864.1">
    <property type="nucleotide sequence ID" value="NZ_FRDA01000007.1"/>
</dbReference>
<protein>
    <submittedName>
        <fullName evidence="1">Uncharacterized protein</fullName>
    </submittedName>
</protein>
<dbReference type="STRING" id="1190415.SAMN05216593_10783"/>
<reference evidence="1 2" key="1">
    <citation type="submission" date="2016-11" db="EMBL/GenBank/DDBJ databases">
        <authorList>
            <person name="Jaros S."/>
            <person name="Januszkiewicz K."/>
            <person name="Wedrychowicz H."/>
        </authorList>
    </citation>
    <scope>NUCLEOTIDE SEQUENCE [LARGE SCALE GENOMIC DNA]</scope>
    <source>
        <strain evidence="1 2">LMG 26898</strain>
    </source>
</reference>
<accession>A0A1M7NVT2</accession>
<proteinExistence type="predicted"/>
<dbReference type="EMBL" id="FRDA01000007">
    <property type="protein sequence ID" value="SHN08184.1"/>
    <property type="molecule type" value="Genomic_DNA"/>
</dbReference>
<dbReference type="Proteomes" id="UP000183983">
    <property type="component" value="Unassembled WGS sequence"/>
</dbReference>
<dbReference type="AlphaFoldDB" id="A0A1M7NVT2"/>
<organism evidence="1 2">
    <name type="scientific">Pseudomonas asturiensis</name>
    <dbReference type="NCBI Taxonomy" id="1190415"/>
    <lineage>
        <taxon>Bacteria</taxon>
        <taxon>Pseudomonadati</taxon>
        <taxon>Pseudomonadota</taxon>
        <taxon>Gammaproteobacteria</taxon>
        <taxon>Pseudomonadales</taxon>
        <taxon>Pseudomonadaceae</taxon>
        <taxon>Pseudomonas</taxon>
    </lineage>
</organism>
<evidence type="ECO:0000313" key="1">
    <source>
        <dbReference type="EMBL" id="SHN08184.1"/>
    </source>
</evidence>
<evidence type="ECO:0000313" key="2">
    <source>
        <dbReference type="Proteomes" id="UP000183983"/>
    </source>
</evidence>
<name>A0A1M7NVT2_9PSED</name>
<sequence length="211" mass="23694">MDRHDNNAVYLGDTRSMAAFLPGLSAQERTDLQDVLLDAQLFAGTRFGFKEQWSSWMHYYRNRLKSRSVQERSLVTSDSLLLSSVADLRDATFAIKGVTDHQRLGDMVRRSFDAMGVYQAASAYFERGFDNGRLGSFQIVPCAKSDSGQILMLLCGLHLVTDAYSAGSRRLLFFFKGGSYTFDSSRYAAHRSDVARYLGSKGTSMIRSFQI</sequence>
<dbReference type="OrthoDB" id="7004623at2"/>
<gene>
    <name evidence="1" type="ORF">SAMN05216593_10783</name>
</gene>